<dbReference type="STRING" id="1742358.GCA_001439605_01641"/>
<dbReference type="EMBL" id="SJTH01000020">
    <property type="protein sequence ID" value="TCJ03197.1"/>
    <property type="molecule type" value="Genomic_DNA"/>
</dbReference>
<evidence type="ECO:0000313" key="2">
    <source>
        <dbReference type="EMBL" id="TCJ03197.1"/>
    </source>
</evidence>
<feature type="transmembrane region" description="Helical" evidence="1">
    <location>
        <begin position="163"/>
        <end position="181"/>
    </location>
</feature>
<keyword evidence="1" id="KW-1133">Transmembrane helix</keyword>
<sequence length="353" mass="40372">MTPFKEQLLNIEVISEDGIKEIKEQLNIQYETLSSKEKASILAKTIHQIIDQSLPNFSKETKRSIRMELMNKKLSANSLSISANDIIESSIGLATREEIEQELPQWVYKKADTDIKVSEFNIASLLNSYSKSEITYPIASDEYEPISITSTNKRGMWQKYRSLFLGAAAIISITFVMIIFLERPVQEPGDYAKGQTAENKEAVANQRIHNNLPSYLQYEQVDDKDLREWLNGRKSILAEEPYYSSIINAASEFNIDPLLLFAITGQEQGFVSKEHVNAEKIANNPFNVFHSWEDFNTNISESSRIAARTIVNLSKDRPKEADPFQWINRKYAEDPNWWIGVSTIYKQLEGVAQ</sequence>
<protein>
    <recommendedName>
        <fullName evidence="4">Mannosyl-glycoprotein endo-beta-N-acetylglucosamidase-like domain-containing protein</fullName>
    </recommendedName>
</protein>
<dbReference type="Proteomes" id="UP000293846">
    <property type="component" value="Unassembled WGS sequence"/>
</dbReference>
<evidence type="ECO:0008006" key="4">
    <source>
        <dbReference type="Google" id="ProtNLM"/>
    </source>
</evidence>
<evidence type="ECO:0000313" key="3">
    <source>
        <dbReference type="Proteomes" id="UP000293846"/>
    </source>
</evidence>
<comment type="caution">
    <text evidence="2">The sequence shown here is derived from an EMBL/GenBank/DDBJ whole genome shotgun (WGS) entry which is preliminary data.</text>
</comment>
<organism evidence="2 3">
    <name type="scientific">Cytobacillus praedii</name>
    <dbReference type="NCBI Taxonomy" id="1742358"/>
    <lineage>
        <taxon>Bacteria</taxon>
        <taxon>Bacillati</taxon>
        <taxon>Bacillota</taxon>
        <taxon>Bacilli</taxon>
        <taxon>Bacillales</taxon>
        <taxon>Bacillaceae</taxon>
        <taxon>Cytobacillus</taxon>
    </lineage>
</organism>
<evidence type="ECO:0000256" key="1">
    <source>
        <dbReference type="SAM" id="Phobius"/>
    </source>
</evidence>
<accession>A0A4R1AY02</accession>
<dbReference type="AlphaFoldDB" id="A0A4R1AY02"/>
<gene>
    <name evidence="2" type="ORF">E0Y62_15435</name>
</gene>
<keyword evidence="3" id="KW-1185">Reference proteome</keyword>
<keyword evidence="1" id="KW-0812">Transmembrane</keyword>
<reference evidence="2 3" key="1">
    <citation type="submission" date="2019-03" db="EMBL/GenBank/DDBJ databases">
        <authorList>
            <person name="Jensen L."/>
            <person name="Storgaard J."/>
            <person name="Sulaj E."/>
            <person name="Schramm A."/>
            <person name="Marshall I.P.G."/>
        </authorList>
    </citation>
    <scope>NUCLEOTIDE SEQUENCE [LARGE SCALE GENOMIC DNA]</scope>
    <source>
        <strain evidence="2 3">2017H2G3</strain>
    </source>
</reference>
<dbReference type="OrthoDB" id="9805070at2"/>
<proteinExistence type="predicted"/>
<name>A0A4R1AY02_9BACI</name>
<keyword evidence="1" id="KW-0472">Membrane</keyword>
<dbReference type="RefSeq" id="WP_057766932.1">
    <property type="nucleotide sequence ID" value="NZ_CP183326.1"/>
</dbReference>